<reference evidence="1 2" key="1">
    <citation type="journal article" date="2016" name="DNA Res.">
        <title>The draft genome of MD-2 pineapple using hybrid error correction of long reads.</title>
        <authorList>
            <person name="Redwan R.M."/>
            <person name="Saidin A."/>
            <person name="Kumar S.V."/>
        </authorList>
    </citation>
    <scope>NUCLEOTIDE SEQUENCE [LARGE SCALE GENOMIC DNA]</scope>
    <source>
        <strain evidence="2">cv. MD2</strain>
        <tissue evidence="1">Leaf</tissue>
    </source>
</reference>
<sequence>MDTCWSNGSGHRRHQRDWVRIILNLWGIRRAIVEELAGFGATPYRNCPTLWGADFPLPQHAEIFSTTFDPVITSSTEKWDHSPPTDAVFAEAYNNMTAAWYEKKCETAVQRILAFAGHRALCWLTNLNKLMAALGPIAGIISEIVKPLEDTPTIKKLLYESTEI</sequence>
<dbReference type="Proteomes" id="UP000092600">
    <property type="component" value="Unassembled WGS sequence"/>
</dbReference>
<organism evidence="1 2">
    <name type="scientific">Ananas comosus</name>
    <name type="common">Pineapple</name>
    <name type="synonym">Ananas ananas</name>
    <dbReference type="NCBI Taxonomy" id="4615"/>
    <lineage>
        <taxon>Eukaryota</taxon>
        <taxon>Viridiplantae</taxon>
        <taxon>Streptophyta</taxon>
        <taxon>Embryophyta</taxon>
        <taxon>Tracheophyta</taxon>
        <taxon>Spermatophyta</taxon>
        <taxon>Magnoliopsida</taxon>
        <taxon>Liliopsida</taxon>
        <taxon>Poales</taxon>
        <taxon>Bromeliaceae</taxon>
        <taxon>Bromelioideae</taxon>
        <taxon>Ananas</taxon>
    </lineage>
</organism>
<proteinExistence type="predicted"/>
<comment type="caution">
    <text evidence="1">The sequence shown here is derived from an EMBL/GenBank/DDBJ whole genome shotgun (WGS) entry which is preliminary data.</text>
</comment>
<protein>
    <submittedName>
        <fullName evidence="1">Uncharacterized protein</fullName>
    </submittedName>
</protein>
<gene>
    <name evidence="1" type="ORF">ACMD2_00316</name>
</gene>
<dbReference type="AlphaFoldDB" id="A0A199W2P1"/>
<evidence type="ECO:0000313" key="2">
    <source>
        <dbReference type="Proteomes" id="UP000092600"/>
    </source>
</evidence>
<name>A0A199W2P1_ANACO</name>
<accession>A0A199W2P1</accession>
<evidence type="ECO:0000313" key="1">
    <source>
        <dbReference type="EMBL" id="OAY83468.1"/>
    </source>
</evidence>
<dbReference type="EMBL" id="LSRQ01000333">
    <property type="protein sequence ID" value="OAY83468.1"/>
    <property type="molecule type" value="Genomic_DNA"/>
</dbReference>